<dbReference type="Gene3D" id="3.80.10.10">
    <property type="entry name" value="Ribonuclease Inhibitor"/>
    <property type="match status" value="1"/>
</dbReference>
<reference evidence="2" key="1">
    <citation type="submission" date="2020-11" db="EMBL/GenBank/DDBJ databases">
        <authorList>
            <person name="Tran Van P."/>
        </authorList>
    </citation>
    <scope>NUCLEOTIDE SEQUENCE</scope>
</reference>
<feature type="signal peptide" evidence="1">
    <location>
        <begin position="1"/>
        <end position="32"/>
    </location>
</feature>
<dbReference type="InterPro" id="IPR032675">
    <property type="entry name" value="LRR_dom_sf"/>
</dbReference>
<dbReference type="EMBL" id="OC858836">
    <property type="protein sequence ID" value="CAD7626914.1"/>
    <property type="molecule type" value="Genomic_DNA"/>
</dbReference>
<dbReference type="Proteomes" id="UP000759131">
    <property type="component" value="Unassembled WGS sequence"/>
</dbReference>
<dbReference type="EMBL" id="CAJPIZ010004261">
    <property type="protein sequence ID" value="CAG2107344.1"/>
    <property type="molecule type" value="Genomic_DNA"/>
</dbReference>
<name>A0A7R9KPF0_9ACAR</name>
<feature type="chain" id="PRO_5036210982" evidence="1">
    <location>
        <begin position="33"/>
        <end position="351"/>
    </location>
</feature>
<organism evidence="2">
    <name type="scientific">Medioppia subpectinata</name>
    <dbReference type="NCBI Taxonomy" id="1979941"/>
    <lineage>
        <taxon>Eukaryota</taxon>
        <taxon>Metazoa</taxon>
        <taxon>Ecdysozoa</taxon>
        <taxon>Arthropoda</taxon>
        <taxon>Chelicerata</taxon>
        <taxon>Arachnida</taxon>
        <taxon>Acari</taxon>
        <taxon>Acariformes</taxon>
        <taxon>Sarcoptiformes</taxon>
        <taxon>Oribatida</taxon>
        <taxon>Brachypylina</taxon>
        <taxon>Oppioidea</taxon>
        <taxon>Oppiidae</taxon>
        <taxon>Medioppia</taxon>
    </lineage>
</organism>
<keyword evidence="3" id="KW-1185">Reference proteome</keyword>
<dbReference type="SUPFAM" id="SSF52058">
    <property type="entry name" value="L domain-like"/>
    <property type="match status" value="1"/>
</dbReference>
<evidence type="ECO:0000313" key="2">
    <source>
        <dbReference type="EMBL" id="CAD7626914.1"/>
    </source>
</evidence>
<dbReference type="AlphaFoldDB" id="A0A7R9KPF0"/>
<protein>
    <submittedName>
        <fullName evidence="2">Uncharacterized protein</fullName>
    </submittedName>
</protein>
<evidence type="ECO:0000313" key="3">
    <source>
        <dbReference type="Proteomes" id="UP000759131"/>
    </source>
</evidence>
<keyword evidence="1" id="KW-0732">Signal</keyword>
<evidence type="ECO:0000256" key="1">
    <source>
        <dbReference type="SAM" id="SignalP"/>
    </source>
</evidence>
<sequence length="351" mass="37585">MIIGCGKVMNTMSVNIALICVVLAICPLVSHAGIYSCYSGTIPGCTCTAAWNLADFNYKVVVSCTGAVGSATDFGDNLKIRTKGYQFDDFIISAYPNTRLPDSPFDTSTSIKRIIIKDSPKLEGFGPKGKPDAGLFKNLGPSLETLVLSNNPAIRMDEWETIAKQLKGAADPDPKPDPDAFADGDAVLKTLAIHKSPEFDDLDTIKDLAPTLQTLVLRATGFTNFNYDLAAYAALNVLDLSENPALKKFVLKAKPAKLSSIFINGGGLDVLTVATLTELVKADFVDLGKNKLNCECSNLPADFINEDNEKKFLGSTCAAPAAVNNAKFGSTCINANFLLFGKSSRVYAKQQ</sequence>
<gene>
    <name evidence="2" type="ORF">OSB1V03_LOCUS7346</name>
</gene>
<dbReference type="OrthoDB" id="1432377at2759"/>
<proteinExistence type="predicted"/>
<accession>A0A7R9KPF0</accession>